<name>A0A3N4PQ43_9BACT</name>
<dbReference type="AlphaFoldDB" id="A0A3N4PQ43"/>
<evidence type="ECO:0008006" key="3">
    <source>
        <dbReference type="Google" id="ProtNLM"/>
    </source>
</evidence>
<accession>A0A3N4PQ43</accession>
<organism evidence="1 2">
    <name type="scientific">Chitinophaga lutea</name>
    <dbReference type="NCBI Taxonomy" id="2488634"/>
    <lineage>
        <taxon>Bacteria</taxon>
        <taxon>Pseudomonadati</taxon>
        <taxon>Bacteroidota</taxon>
        <taxon>Chitinophagia</taxon>
        <taxon>Chitinophagales</taxon>
        <taxon>Chitinophagaceae</taxon>
        <taxon>Chitinophaga</taxon>
    </lineage>
</organism>
<reference evidence="1 2" key="1">
    <citation type="submission" date="2018-11" db="EMBL/GenBank/DDBJ databases">
        <title>Chitinophaga lutea sp.nov., isolate from arsenic contaminated soil.</title>
        <authorList>
            <person name="Zong Y."/>
        </authorList>
    </citation>
    <scope>NUCLEOTIDE SEQUENCE [LARGE SCALE GENOMIC DNA]</scope>
    <source>
        <strain evidence="1 2">ZY74</strain>
    </source>
</reference>
<sequence length="173" mass="19163">MNEAQTYQEPEKGFNPRNIIVGGALGVAFGDYTFVNISPMIGYRFSPKIAAGVNINAQYSSGKSYGYNNNVIARNNYTMFGGGLWGRFYPFEQFFIHAQPEYNAISAKITEYEPRREYKERYGAPSLLLGGGYSQPVGGNSAITLMILYDVLQDKNTPYLNRPIISGGVNIGL</sequence>
<protein>
    <recommendedName>
        <fullName evidence="3">Outer membrane protein beta-barrel domain-containing protein</fullName>
    </recommendedName>
</protein>
<dbReference type="Proteomes" id="UP000278351">
    <property type="component" value="Unassembled WGS sequence"/>
</dbReference>
<evidence type="ECO:0000313" key="2">
    <source>
        <dbReference type="Proteomes" id="UP000278351"/>
    </source>
</evidence>
<gene>
    <name evidence="1" type="ORF">EGT74_22885</name>
</gene>
<evidence type="ECO:0000313" key="1">
    <source>
        <dbReference type="EMBL" id="RPE09815.1"/>
    </source>
</evidence>
<proteinExistence type="predicted"/>
<dbReference type="EMBL" id="RPDH01000002">
    <property type="protein sequence ID" value="RPE09815.1"/>
    <property type="molecule type" value="Genomic_DNA"/>
</dbReference>
<keyword evidence="2" id="KW-1185">Reference proteome</keyword>
<comment type="caution">
    <text evidence="1">The sequence shown here is derived from an EMBL/GenBank/DDBJ whole genome shotgun (WGS) entry which is preliminary data.</text>
</comment>